<sequence>LAFPSVLGRLAPESDSGVMADLGYDPKKYSTGRGWFECLGLGMNPKEGDISLRVNIAEVSGSKLKSVRTYLSKGEFAEIEEAINKQVKLPLEFEFKAGEGYRGGLIIRDNKKRLSQFVSNNEPGYTVKFFGDKKLSFASESKNKTVPKIKALRSDAGFTAKILNQFILETNKVLLKTDVYKRRKGEGLPLPNYALLRDGAVHDPSLPNINKKYGKQWAAVVGMPLEKGIASAAGMSLININELDDLDEDLENKADSVSKAIDRYDAVYVHVKQTDALSHLGKYAEKYDVIERIDRILVYSILQKIDISKGDTIVITCDHRTSSELRRHTNDNIPVLIANRKFDRVKEFGETECKEHHLKNISKATEIMPFVMKL</sequence>
<dbReference type="PANTHER" id="PTHR31209:SF0">
    <property type="entry name" value="METALLOENZYME DOMAIN-CONTAINING PROTEIN"/>
    <property type="match status" value="1"/>
</dbReference>
<dbReference type="GO" id="GO:0046872">
    <property type="term" value="F:metal ion binding"/>
    <property type="evidence" value="ECO:0007669"/>
    <property type="project" value="InterPro"/>
</dbReference>
<gene>
    <name evidence="7" type="ORF">IHE50_02290</name>
</gene>
<dbReference type="GO" id="GO:0006096">
    <property type="term" value="P:glycolytic process"/>
    <property type="evidence" value="ECO:0007669"/>
    <property type="project" value="UniProtKB-KW"/>
</dbReference>
<evidence type="ECO:0000313" key="8">
    <source>
        <dbReference type="Proteomes" id="UP000763484"/>
    </source>
</evidence>
<dbReference type="PANTHER" id="PTHR31209">
    <property type="entry name" value="COFACTOR-INDEPENDENT PHOSPHOGLYCERATE MUTASE"/>
    <property type="match status" value="1"/>
</dbReference>
<comment type="function">
    <text evidence="2">Catalyzes the interconversion of 2-phosphoglycerate and 3-phosphoglycerate.</text>
</comment>
<dbReference type="AlphaFoldDB" id="A0A8T3UQQ6"/>
<organism evidence="7 8">
    <name type="scientific">Candidatus Acidifodinimicrobium mancum</name>
    <dbReference type="NCBI Taxonomy" id="2898728"/>
    <lineage>
        <taxon>Archaea</taxon>
        <taxon>Candidatus Parvarchaeota</taxon>
        <taxon>Candidatus Acidifodinimicrobiaceae</taxon>
        <taxon>Candidatus Acidifodinimicrobium</taxon>
    </lineage>
</organism>
<evidence type="ECO:0000256" key="3">
    <source>
        <dbReference type="ARBA" id="ARBA00004921"/>
    </source>
</evidence>
<dbReference type="EMBL" id="JADFAQ010000032">
    <property type="protein sequence ID" value="MBE5728222.1"/>
    <property type="molecule type" value="Genomic_DNA"/>
</dbReference>
<dbReference type="Proteomes" id="UP000763484">
    <property type="component" value="Unassembled WGS sequence"/>
</dbReference>
<dbReference type="InterPro" id="IPR042253">
    <property type="entry name" value="Pglycerate_mutase_ApgM_sf"/>
</dbReference>
<comment type="pathway">
    <text evidence="3">Carbohydrate degradation.</text>
</comment>
<comment type="catalytic activity">
    <reaction evidence="1">
        <text>(2R)-2-phosphoglycerate = (2R)-3-phosphoglycerate</text>
        <dbReference type="Rhea" id="RHEA:15901"/>
        <dbReference type="ChEBI" id="CHEBI:58272"/>
        <dbReference type="ChEBI" id="CHEBI:58289"/>
        <dbReference type="EC" id="5.4.2.12"/>
    </reaction>
</comment>
<dbReference type="Gene3D" id="3.40.720.10">
    <property type="entry name" value="Alkaline Phosphatase, subunit A"/>
    <property type="match status" value="1"/>
</dbReference>
<dbReference type="Gene3D" id="3.30.70.2130">
    <property type="entry name" value="Metalloenzyme domain"/>
    <property type="match status" value="1"/>
</dbReference>
<accession>A0A8T3UQQ6</accession>
<evidence type="ECO:0000256" key="5">
    <source>
        <dbReference type="ARBA" id="ARBA00023152"/>
    </source>
</evidence>
<proteinExistence type="inferred from homology"/>
<dbReference type="Pfam" id="PF01676">
    <property type="entry name" value="Metalloenzyme"/>
    <property type="match status" value="1"/>
</dbReference>
<feature type="non-terminal residue" evidence="7">
    <location>
        <position position="1"/>
    </location>
</feature>
<evidence type="ECO:0000313" key="7">
    <source>
        <dbReference type="EMBL" id="MBE5728222.1"/>
    </source>
</evidence>
<evidence type="ECO:0000256" key="2">
    <source>
        <dbReference type="ARBA" id="ARBA00002315"/>
    </source>
</evidence>
<dbReference type="InterPro" id="IPR004456">
    <property type="entry name" value="Pglycerate_mutase_ApgM"/>
</dbReference>
<evidence type="ECO:0000256" key="4">
    <source>
        <dbReference type="ARBA" id="ARBA00005524"/>
    </source>
</evidence>
<name>A0A8T3UQQ6_9ARCH</name>
<comment type="caution">
    <text evidence="7">The sequence shown here is derived from an EMBL/GenBank/DDBJ whole genome shotgun (WGS) entry which is preliminary data.</text>
</comment>
<dbReference type="InterPro" id="IPR006124">
    <property type="entry name" value="Metalloenzyme"/>
</dbReference>
<keyword evidence="5" id="KW-0324">Glycolysis</keyword>
<dbReference type="Pfam" id="PF10143">
    <property type="entry name" value="PhosphMutase"/>
    <property type="match status" value="1"/>
</dbReference>
<comment type="similarity">
    <text evidence="4">Belongs to the BPG-independent phosphoglycerate mutase family. A-PGAM subfamily.</text>
</comment>
<dbReference type="SUPFAM" id="SSF53649">
    <property type="entry name" value="Alkaline phosphatase-like"/>
    <property type="match status" value="1"/>
</dbReference>
<dbReference type="GO" id="GO:0004619">
    <property type="term" value="F:phosphoglycerate mutase activity"/>
    <property type="evidence" value="ECO:0007669"/>
    <property type="project" value="UniProtKB-EC"/>
</dbReference>
<dbReference type="InterPro" id="IPR017850">
    <property type="entry name" value="Alkaline_phosphatase_core_sf"/>
</dbReference>
<evidence type="ECO:0000256" key="1">
    <source>
        <dbReference type="ARBA" id="ARBA00000370"/>
    </source>
</evidence>
<evidence type="ECO:0000259" key="6">
    <source>
        <dbReference type="Pfam" id="PF01676"/>
    </source>
</evidence>
<protein>
    <recommendedName>
        <fullName evidence="6">Metalloenzyme domain-containing protein</fullName>
    </recommendedName>
</protein>
<feature type="domain" description="Metalloenzyme" evidence="6">
    <location>
        <begin position="248"/>
        <end position="373"/>
    </location>
</feature>
<reference evidence="7 8" key="1">
    <citation type="submission" date="2020-09" db="EMBL/GenBank/DDBJ databases">
        <title>Genomic characterization of a novel Parvarchaeota family in acid mine drainage sediments.</title>
        <authorList>
            <person name="Luo Z.-H."/>
        </authorList>
    </citation>
    <scope>NUCLEOTIDE SEQUENCE [LARGE SCALE GENOMIC DNA]</scope>
    <source>
        <strain evidence="7">TL1-5_bins.178</strain>
    </source>
</reference>